<comment type="caution">
    <text evidence="1">The sequence shown here is derived from an EMBL/GenBank/DDBJ whole genome shotgun (WGS) entry which is preliminary data.</text>
</comment>
<sequence length="79" mass="8686">MGGDCSGGKPHRPIAGETLRAKVERALRQLVAHGDESTTTRRQRIVEHIAHASSHVDLDVLLSDEAWRETGRPLVQLPV</sequence>
<gene>
    <name evidence="1" type="ORF">AWC23_20075</name>
</gene>
<dbReference type="EMBL" id="LQPR01000049">
    <property type="protein sequence ID" value="ORW69179.1"/>
    <property type="molecule type" value="Genomic_DNA"/>
</dbReference>
<evidence type="ECO:0000313" key="1">
    <source>
        <dbReference type="EMBL" id="ORW69179.1"/>
    </source>
</evidence>
<reference evidence="1 2" key="1">
    <citation type="submission" date="2016-01" db="EMBL/GenBank/DDBJ databases">
        <title>The new phylogeny of the genus Mycobacterium.</title>
        <authorList>
            <person name="Tarcisio F."/>
            <person name="Conor M."/>
            <person name="Antonella G."/>
            <person name="Elisabetta G."/>
            <person name="Giulia F.S."/>
            <person name="Sara T."/>
            <person name="Anna F."/>
            <person name="Clotilde B."/>
            <person name="Roberto B."/>
            <person name="Veronica D.S."/>
            <person name="Fabio R."/>
            <person name="Monica P."/>
            <person name="Olivier J."/>
            <person name="Enrico T."/>
            <person name="Nicola S."/>
        </authorList>
    </citation>
    <scope>NUCLEOTIDE SEQUENCE [LARGE SCALE GENOMIC DNA]</scope>
    <source>
        <strain evidence="1 2">DSM 44616</strain>
    </source>
</reference>
<evidence type="ECO:0000313" key="2">
    <source>
        <dbReference type="Proteomes" id="UP000193387"/>
    </source>
</evidence>
<proteinExistence type="predicted"/>
<dbReference type="Proteomes" id="UP000193387">
    <property type="component" value="Unassembled WGS sequence"/>
</dbReference>
<keyword evidence="2" id="KW-1185">Reference proteome</keyword>
<protein>
    <submittedName>
        <fullName evidence="1">Uncharacterized protein</fullName>
    </submittedName>
</protein>
<name>A0AAJ3TVH9_9MYCO</name>
<organism evidence="1 2">
    <name type="scientific">Mycobacterium saskatchewanense</name>
    <dbReference type="NCBI Taxonomy" id="220927"/>
    <lineage>
        <taxon>Bacteria</taxon>
        <taxon>Bacillati</taxon>
        <taxon>Actinomycetota</taxon>
        <taxon>Actinomycetes</taxon>
        <taxon>Mycobacteriales</taxon>
        <taxon>Mycobacteriaceae</taxon>
        <taxon>Mycobacterium</taxon>
        <taxon>Mycobacterium simiae complex</taxon>
    </lineage>
</organism>
<accession>A0AAJ3TVH9</accession>
<dbReference type="AlphaFoldDB" id="A0AAJ3TVH9"/>